<reference evidence="1 2" key="1">
    <citation type="submission" date="2020-06" db="EMBL/GenBank/DDBJ databases">
        <title>Oricola thermophila sp. nov. isolated from a tidal sediments.</title>
        <authorList>
            <person name="Kwon K.K."/>
            <person name="Yang S.-H."/>
            <person name="Park M.-J."/>
        </authorList>
    </citation>
    <scope>NUCLEOTIDE SEQUENCE [LARGE SCALE GENOMIC DNA]</scope>
    <source>
        <strain evidence="1 2">MEBiC13590</strain>
    </source>
</reference>
<name>A0A6N1VA43_9HYPH</name>
<dbReference type="SUPFAM" id="SSF56300">
    <property type="entry name" value="Metallo-dependent phosphatases"/>
    <property type="match status" value="1"/>
</dbReference>
<evidence type="ECO:0000313" key="2">
    <source>
        <dbReference type="Proteomes" id="UP000509367"/>
    </source>
</evidence>
<dbReference type="InterPro" id="IPR029052">
    <property type="entry name" value="Metallo-depent_PP-like"/>
</dbReference>
<dbReference type="RefSeq" id="WP_175275768.1">
    <property type="nucleotide sequence ID" value="NZ_CP054836.1"/>
</dbReference>
<dbReference type="KEGG" id="orm:HTY61_05050"/>
<dbReference type="Proteomes" id="UP000509367">
    <property type="component" value="Chromosome"/>
</dbReference>
<evidence type="ECO:0000313" key="1">
    <source>
        <dbReference type="EMBL" id="QKV17871.1"/>
    </source>
</evidence>
<proteinExistence type="predicted"/>
<sequence>MAKRDPRAITPEQHEAAKLAVQTHGTKKDAAQSLGISESALQRWLKATFEDDEDRIEYPDFVTLGDDEEPIEAIIDRLEKGFKRKHKAAAARKWFQVRVKETKPYGVIAFGDPHLGDPGCNVPLLKSHLEIARRDGVYGINIGDTTNNWVGRLMRLYAEQETSAATEKRLAEWFMFDAGVKWLCWILGNHDEWNGGSDFQKRLGGTHIPIIDWKAQFKVTHPTGTEIKVDAAHGRKGSSIWNELHGTLRAAKLGDMADVYYTGHTHNFALQDLEIPDKGHNAWLVQLRGYKWHDHHALVNSFPEYQRGASVFTICDPRPDARRRVQCFEDVEFGADVMEWMRGRA</sequence>
<dbReference type="AlphaFoldDB" id="A0A6N1VA43"/>
<protein>
    <submittedName>
        <fullName evidence="1">Uncharacterized protein</fullName>
    </submittedName>
</protein>
<gene>
    <name evidence="1" type="ORF">HTY61_05050</name>
</gene>
<organism evidence="1 2">
    <name type="scientific">Oricola thermophila</name>
    <dbReference type="NCBI Taxonomy" id="2742145"/>
    <lineage>
        <taxon>Bacteria</taxon>
        <taxon>Pseudomonadati</taxon>
        <taxon>Pseudomonadota</taxon>
        <taxon>Alphaproteobacteria</taxon>
        <taxon>Hyphomicrobiales</taxon>
        <taxon>Ahrensiaceae</taxon>
        <taxon>Oricola</taxon>
    </lineage>
</organism>
<dbReference type="EMBL" id="CP054836">
    <property type="protein sequence ID" value="QKV17871.1"/>
    <property type="molecule type" value="Genomic_DNA"/>
</dbReference>
<keyword evidence="2" id="KW-1185">Reference proteome</keyword>
<accession>A0A6N1VA43</accession>